<dbReference type="SUPFAM" id="SSF49785">
    <property type="entry name" value="Galactose-binding domain-like"/>
    <property type="match status" value="1"/>
</dbReference>
<dbReference type="InterPro" id="IPR000421">
    <property type="entry name" value="FA58C"/>
</dbReference>
<dbReference type="KEGG" id="ccot:CCAX7_59730"/>
<evidence type="ECO:0000313" key="1">
    <source>
        <dbReference type="EMBL" id="BDI33922.1"/>
    </source>
</evidence>
<gene>
    <name evidence="1" type="ORF">CCAX7_59730</name>
</gene>
<proteinExistence type="predicted"/>
<dbReference type="Gene3D" id="2.60.120.260">
    <property type="entry name" value="Galactose-binding domain-like"/>
    <property type="match status" value="1"/>
</dbReference>
<protein>
    <submittedName>
        <fullName evidence="1">Uncharacterized protein</fullName>
    </submittedName>
</protein>
<dbReference type="AlphaFoldDB" id="A0A402CZN3"/>
<dbReference type="InterPro" id="IPR008979">
    <property type="entry name" value="Galactose-bd-like_sf"/>
</dbReference>
<organism evidence="1 2">
    <name type="scientific">Capsulimonas corticalis</name>
    <dbReference type="NCBI Taxonomy" id="2219043"/>
    <lineage>
        <taxon>Bacteria</taxon>
        <taxon>Bacillati</taxon>
        <taxon>Armatimonadota</taxon>
        <taxon>Armatimonadia</taxon>
        <taxon>Capsulimonadales</taxon>
        <taxon>Capsulimonadaceae</taxon>
        <taxon>Capsulimonas</taxon>
    </lineage>
</organism>
<dbReference type="PROSITE" id="PS50022">
    <property type="entry name" value="FA58C_3"/>
    <property type="match status" value="1"/>
</dbReference>
<dbReference type="Pfam" id="PF00754">
    <property type="entry name" value="F5_F8_type_C"/>
    <property type="match status" value="1"/>
</dbReference>
<dbReference type="EMBL" id="AP025739">
    <property type="protein sequence ID" value="BDI33922.1"/>
    <property type="molecule type" value="Genomic_DNA"/>
</dbReference>
<sequence>MIRLRPPTIDGPALPMTGWKATAYPSSDMAHGAIDGKSQAPWTTQGAQGPTNWFAVDMKRPQKFHQIVLDTGGDANAYPRGYAVYLSADGDHWGSSVVRGEGQAPITIIALGPQTARYVKVVQTRQGVTDPWTLSSFTLH</sequence>
<name>A0A402CZN3_9BACT</name>
<evidence type="ECO:0000313" key="2">
    <source>
        <dbReference type="Proteomes" id="UP000287394"/>
    </source>
</evidence>
<keyword evidence="2" id="KW-1185">Reference proteome</keyword>
<reference evidence="1 2" key="1">
    <citation type="journal article" date="2019" name="Int. J. Syst. Evol. Microbiol.">
        <title>Capsulimonas corticalis gen. nov., sp. nov., an aerobic capsulated bacterium, of a novel bacterial order, Capsulimonadales ord. nov., of the class Armatimonadia of the phylum Armatimonadetes.</title>
        <authorList>
            <person name="Li J."/>
            <person name="Kudo C."/>
            <person name="Tonouchi A."/>
        </authorList>
    </citation>
    <scope>NUCLEOTIDE SEQUENCE [LARGE SCALE GENOMIC DNA]</scope>
    <source>
        <strain evidence="1 2">AX-7</strain>
    </source>
</reference>
<dbReference type="Proteomes" id="UP000287394">
    <property type="component" value="Chromosome"/>
</dbReference>
<accession>A0A402CZN3</accession>